<dbReference type="Proteomes" id="UP000245910">
    <property type="component" value="Chromosome III"/>
</dbReference>
<keyword evidence="3" id="KW-1185">Reference proteome</keyword>
<proteinExistence type="predicted"/>
<feature type="compositionally biased region" description="Acidic residues" evidence="1">
    <location>
        <begin position="203"/>
        <end position="212"/>
    </location>
</feature>
<accession>A0A2L2TVT3</accession>
<dbReference type="AlphaFoldDB" id="A0A2L2TVT3"/>
<feature type="region of interest" description="Disordered" evidence="1">
    <location>
        <begin position="194"/>
        <end position="218"/>
    </location>
</feature>
<feature type="region of interest" description="Disordered" evidence="1">
    <location>
        <begin position="95"/>
        <end position="152"/>
    </location>
</feature>
<organism evidence="2 3">
    <name type="scientific">Fusarium venenatum</name>
    <dbReference type="NCBI Taxonomy" id="56646"/>
    <lineage>
        <taxon>Eukaryota</taxon>
        <taxon>Fungi</taxon>
        <taxon>Dikarya</taxon>
        <taxon>Ascomycota</taxon>
        <taxon>Pezizomycotina</taxon>
        <taxon>Sordariomycetes</taxon>
        <taxon>Hypocreomycetidae</taxon>
        <taxon>Hypocreales</taxon>
        <taxon>Nectriaceae</taxon>
        <taxon>Fusarium</taxon>
    </lineage>
</organism>
<name>A0A2L2TVT3_9HYPO</name>
<evidence type="ECO:0000313" key="3">
    <source>
        <dbReference type="Proteomes" id="UP000245910"/>
    </source>
</evidence>
<reference evidence="3" key="1">
    <citation type="submission" date="2014-10" db="EMBL/GenBank/DDBJ databases">
        <authorList>
            <person name="King R."/>
        </authorList>
    </citation>
    <scope>NUCLEOTIDE SEQUENCE [LARGE SCALE GENOMIC DNA]</scope>
    <source>
        <strain evidence="3">A3/5</strain>
    </source>
</reference>
<sequence length="218" mass="23692">MYTNSELRIPECIACSQLCVLEETKRIYISCRRVQRQIRIRNEPPSLGETPSTVLDDPYGPDDELAAGDPTHMAIQDGIPGDFLALRNSGVGQLEYSRNKGDSMGSPSRIDAEQGSGESGVENCGAEQNDQGRDQVIGGPDENSNPMDIEENDGKVPQLQANVALWVSGVTNTCVGKRPSDIEQALRQVNLAFRSEAPLDTPAADDDIELSDDTEKNE</sequence>
<evidence type="ECO:0000256" key="1">
    <source>
        <dbReference type="SAM" id="MobiDB-lite"/>
    </source>
</evidence>
<dbReference type="OrthoDB" id="5057680at2759"/>
<protein>
    <submittedName>
        <fullName evidence="2">Uncharacterized protein</fullName>
    </submittedName>
</protein>
<evidence type="ECO:0000313" key="2">
    <source>
        <dbReference type="EMBL" id="CEI69957.1"/>
    </source>
</evidence>
<feature type="region of interest" description="Disordered" evidence="1">
    <location>
        <begin position="42"/>
        <end position="65"/>
    </location>
</feature>
<dbReference type="EMBL" id="LN649231">
    <property type="protein sequence ID" value="CEI69957.1"/>
    <property type="molecule type" value="Genomic_DNA"/>
</dbReference>